<organism evidence="10 11">
    <name type="scientific">Paracoccus pacificus</name>
    <dbReference type="NCBI Taxonomy" id="1463598"/>
    <lineage>
        <taxon>Bacteria</taxon>
        <taxon>Pseudomonadati</taxon>
        <taxon>Pseudomonadota</taxon>
        <taxon>Alphaproteobacteria</taxon>
        <taxon>Rhodobacterales</taxon>
        <taxon>Paracoccaceae</taxon>
        <taxon>Paracoccus</taxon>
    </lineage>
</organism>
<keyword evidence="3 8" id="KW-0479">Metal-binding</keyword>
<comment type="domain">
    <text evidence="8">The N-terminal domain determines nucleotide recognition and specific binding, while the C-terminal domain determines the specific binding to the target protein.</text>
</comment>
<reference evidence="11" key="1">
    <citation type="journal article" date="2019" name="Int. J. Syst. Evol. Microbiol.">
        <title>The Global Catalogue of Microorganisms (GCM) 10K type strain sequencing project: providing services to taxonomists for standard genome sequencing and annotation.</title>
        <authorList>
            <consortium name="The Broad Institute Genomics Platform"/>
            <consortium name="The Broad Institute Genome Sequencing Center for Infectious Disease"/>
            <person name="Wu L."/>
            <person name="Ma J."/>
        </authorList>
    </citation>
    <scope>NUCLEOTIDE SEQUENCE [LARGE SCALE GENOMIC DNA]</scope>
    <source>
        <strain evidence="11">CCUG 56029</strain>
    </source>
</reference>
<evidence type="ECO:0000256" key="7">
    <source>
        <dbReference type="ARBA" id="ARBA00023150"/>
    </source>
</evidence>
<dbReference type="InterPro" id="IPR013482">
    <property type="entry name" value="Molybde_CF_guanTrfase"/>
</dbReference>
<gene>
    <name evidence="8 10" type="primary">mobA</name>
    <name evidence="10" type="ORF">ACFSCT_08885</name>
</gene>
<proteinExistence type="inferred from homology"/>
<feature type="binding site" evidence="8">
    <location>
        <position position="22"/>
    </location>
    <ligand>
        <name>GTP</name>
        <dbReference type="ChEBI" id="CHEBI:37565"/>
    </ligand>
</feature>
<evidence type="ECO:0000256" key="1">
    <source>
        <dbReference type="ARBA" id="ARBA00022490"/>
    </source>
</evidence>
<evidence type="ECO:0000256" key="2">
    <source>
        <dbReference type="ARBA" id="ARBA00022679"/>
    </source>
</evidence>
<dbReference type="EMBL" id="JBHUEN010000021">
    <property type="protein sequence ID" value="MFD1881828.1"/>
    <property type="molecule type" value="Genomic_DNA"/>
</dbReference>
<evidence type="ECO:0000313" key="10">
    <source>
        <dbReference type="EMBL" id="MFD1881828.1"/>
    </source>
</evidence>
<comment type="subunit">
    <text evidence="8">Monomer.</text>
</comment>
<evidence type="ECO:0000256" key="5">
    <source>
        <dbReference type="ARBA" id="ARBA00022842"/>
    </source>
</evidence>
<dbReference type="HAMAP" id="MF_00316">
    <property type="entry name" value="MobA"/>
    <property type="match status" value="1"/>
</dbReference>
<dbReference type="CDD" id="cd02503">
    <property type="entry name" value="MobA"/>
    <property type="match status" value="1"/>
</dbReference>
<comment type="similarity">
    <text evidence="8">Belongs to the MobA family.</text>
</comment>
<keyword evidence="6 8" id="KW-0342">GTP-binding</keyword>
<evidence type="ECO:0000313" key="11">
    <source>
        <dbReference type="Proteomes" id="UP001597213"/>
    </source>
</evidence>
<accession>A0ABW4R7A9</accession>
<evidence type="ECO:0000256" key="3">
    <source>
        <dbReference type="ARBA" id="ARBA00022723"/>
    </source>
</evidence>
<dbReference type="InterPro" id="IPR029044">
    <property type="entry name" value="Nucleotide-diphossugar_trans"/>
</dbReference>
<dbReference type="Gene3D" id="3.90.550.10">
    <property type="entry name" value="Spore Coat Polysaccharide Biosynthesis Protein SpsA, Chain A"/>
    <property type="match status" value="1"/>
</dbReference>
<keyword evidence="5 8" id="KW-0460">Magnesium</keyword>
<sequence length="199" mass="20878">MRGIAGLVLAGGLGRRMGGRDKALIPLAGRPMIAHVIDALSPQCAALAISANGDPQRFGAFGLPVLPDPLPDHPGPLAGLLAGMEWAAGNGFSRIVTSPVDTPQPPGDLVARLSSVDAAVVLPRGMTADGSRLHPTSGLWRCDLAPLLRLALDRGVRKVRVFADMVGFAQVAFPGDEPFANLNTPEAIESWRNRRESAK</sequence>
<dbReference type="GO" id="GO:0061603">
    <property type="term" value="F:molybdenum cofactor guanylyltransferase activity"/>
    <property type="evidence" value="ECO:0007669"/>
    <property type="project" value="UniProtKB-EC"/>
</dbReference>
<name>A0ABW4R7A9_9RHOB</name>
<dbReference type="RefSeq" id="WP_379142007.1">
    <property type="nucleotide sequence ID" value="NZ_JBHUEN010000021.1"/>
</dbReference>
<evidence type="ECO:0000259" key="9">
    <source>
        <dbReference type="Pfam" id="PF12804"/>
    </source>
</evidence>
<evidence type="ECO:0000256" key="6">
    <source>
        <dbReference type="ARBA" id="ARBA00023134"/>
    </source>
</evidence>
<comment type="subcellular location">
    <subcellularLocation>
        <location evidence="8">Cytoplasm</location>
    </subcellularLocation>
</comment>
<dbReference type="Pfam" id="PF12804">
    <property type="entry name" value="NTP_transf_3"/>
    <property type="match status" value="1"/>
</dbReference>
<dbReference type="NCBIfam" id="TIGR02665">
    <property type="entry name" value="molyb_mobA"/>
    <property type="match status" value="1"/>
</dbReference>
<comment type="function">
    <text evidence="8">Transfers a GMP moiety from GTP to Mo-molybdopterin (Mo-MPT) cofactor (Moco or molybdenum cofactor) to form Mo-molybdopterin guanine dinucleotide (Mo-MGD) cofactor.</text>
</comment>
<feature type="binding site" evidence="8">
    <location>
        <position position="68"/>
    </location>
    <ligand>
        <name>GTP</name>
        <dbReference type="ChEBI" id="CHEBI:37565"/>
    </ligand>
</feature>
<feature type="binding site" evidence="8">
    <location>
        <position position="101"/>
    </location>
    <ligand>
        <name>Mg(2+)</name>
        <dbReference type="ChEBI" id="CHEBI:18420"/>
    </ligand>
</feature>
<feature type="binding site" evidence="8">
    <location>
        <position position="101"/>
    </location>
    <ligand>
        <name>GTP</name>
        <dbReference type="ChEBI" id="CHEBI:37565"/>
    </ligand>
</feature>
<keyword evidence="1 8" id="KW-0963">Cytoplasm</keyword>
<comment type="caution">
    <text evidence="10">The sequence shown here is derived from an EMBL/GenBank/DDBJ whole genome shotgun (WGS) entry which is preliminary data.</text>
</comment>
<feature type="binding site" evidence="8">
    <location>
        <begin position="9"/>
        <end position="11"/>
    </location>
    <ligand>
        <name>GTP</name>
        <dbReference type="ChEBI" id="CHEBI:37565"/>
    </ligand>
</feature>
<dbReference type="SUPFAM" id="SSF53448">
    <property type="entry name" value="Nucleotide-diphospho-sugar transferases"/>
    <property type="match status" value="1"/>
</dbReference>
<keyword evidence="4 8" id="KW-0547">Nucleotide-binding</keyword>
<protein>
    <recommendedName>
        <fullName evidence="8">Molybdenum cofactor guanylyltransferase</fullName>
        <shortName evidence="8">MoCo guanylyltransferase</shortName>
        <ecNumber evidence="8">2.7.7.77</ecNumber>
    </recommendedName>
    <alternativeName>
        <fullName evidence="8">GTP:molybdopterin guanylyltransferase</fullName>
    </alternativeName>
    <alternativeName>
        <fullName evidence="8">Mo-MPT guanylyltransferase</fullName>
    </alternativeName>
    <alternativeName>
        <fullName evidence="8">Molybdopterin guanylyltransferase</fullName>
    </alternativeName>
    <alternativeName>
        <fullName evidence="8">Molybdopterin-guanine dinucleotide synthase</fullName>
        <shortName evidence="8">MGD synthase</shortName>
    </alternativeName>
</protein>
<feature type="domain" description="MobA-like NTP transferase" evidence="9">
    <location>
        <begin position="6"/>
        <end position="159"/>
    </location>
</feature>
<dbReference type="Proteomes" id="UP001597213">
    <property type="component" value="Unassembled WGS sequence"/>
</dbReference>
<evidence type="ECO:0000256" key="8">
    <source>
        <dbReference type="HAMAP-Rule" id="MF_00316"/>
    </source>
</evidence>
<dbReference type="InterPro" id="IPR025877">
    <property type="entry name" value="MobA-like_NTP_Trfase"/>
</dbReference>
<dbReference type="PANTHER" id="PTHR19136:SF81">
    <property type="entry name" value="MOLYBDENUM COFACTOR GUANYLYLTRANSFERASE"/>
    <property type="match status" value="1"/>
</dbReference>
<dbReference type="PANTHER" id="PTHR19136">
    <property type="entry name" value="MOLYBDENUM COFACTOR GUANYLYLTRANSFERASE"/>
    <property type="match status" value="1"/>
</dbReference>
<keyword evidence="11" id="KW-1185">Reference proteome</keyword>
<keyword evidence="10" id="KW-0548">Nucleotidyltransferase</keyword>
<evidence type="ECO:0000256" key="4">
    <source>
        <dbReference type="ARBA" id="ARBA00022741"/>
    </source>
</evidence>
<dbReference type="EC" id="2.7.7.77" evidence="8"/>
<keyword evidence="7 8" id="KW-0501">Molybdenum cofactor biosynthesis</keyword>
<comment type="cofactor">
    <cofactor evidence="8">
        <name>Mg(2+)</name>
        <dbReference type="ChEBI" id="CHEBI:18420"/>
    </cofactor>
</comment>
<comment type="caution">
    <text evidence="8">Lacks conserved residue(s) required for the propagation of feature annotation.</text>
</comment>
<keyword evidence="2 8" id="KW-0808">Transferase</keyword>
<comment type="catalytic activity">
    <reaction evidence="8">
        <text>Mo-molybdopterin + GTP + H(+) = Mo-molybdopterin guanine dinucleotide + diphosphate</text>
        <dbReference type="Rhea" id="RHEA:34243"/>
        <dbReference type="ChEBI" id="CHEBI:15378"/>
        <dbReference type="ChEBI" id="CHEBI:33019"/>
        <dbReference type="ChEBI" id="CHEBI:37565"/>
        <dbReference type="ChEBI" id="CHEBI:71302"/>
        <dbReference type="ChEBI" id="CHEBI:71310"/>
        <dbReference type="EC" id="2.7.7.77"/>
    </reaction>
</comment>